<dbReference type="EMBL" id="KN817520">
    <property type="protein sequence ID" value="KJA29040.1"/>
    <property type="molecule type" value="Genomic_DNA"/>
</dbReference>
<feature type="compositionally biased region" description="Basic and acidic residues" evidence="1">
    <location>
        <begin position="147"/>
        <end position="162"/>
    </location>
</feature>
<evidence type="ECO:0000256" key="1">
    <source>
        <dbReference type="SAM" id="MobiDB-lite"/>
    </source>
</evidence>
<feature type="region of interest" description="Disordered" evidence="1">
    <location>
        <begin position="131"/>
        <end position="207"/>
    </location>
</feature>
<organism evidence="2 3">
    <name type="scientific">Hypholoma sublateritium (strain FD-334 SS-4)</name>
    <dbReference type="NCBI Taxonomy" id="945553"/>
    <lineage>
        <taxon>Eukaryota</taxon>
        <taxon>Fungi</taxon>
        <taxon>Dikarya</taxon>
        <taxon>Basidiomycota</taxon>
        <taxon>Agaricomycotina</taxon>
        <taxon>Agaricomycetes</taxon>
        <taxon>Agaricomycetidae</taxon>
        <taxon>Agaricales</taxon>
        <taxon>Agaricineae</taxon>
        <taxon>Strophariaceae</taxon>
        <taxon>Hypholoma</taxon>
    </lineage>
</organism>
<dbReference type="Proteomes" id="UP000054270">
    <property type="component" value="Unassembled WGS sequence"/>
</dbReference>
<name>A0A0D2QBM1_HYPSF</name>
<evidence type="ECO:0000313" key="3">
    <source>
        <dbReference type="Proteomes" id="UP000054270"/>
    </source>
</evidence>
<gene>
    <name evidence="2" type="ORF">HYPSUDRAFT_634396</name>
</gene>
<reference evidence="3" key="1">
    <citation type="submission" date="2014-04" db="EMBL/GenBank/DDBJ databases">
        <title>Evolutionary Origins and Diversification of the Mycorrhizal Mutualists.</title>
        <authorList>
            <consortium name="DOE Joint Genome Institute"/>
            <consortium name="Mycorrhizal Genomics Consortium"/>
            <person name="Kohler A."/>
            <person name="Kuo A."/>
            <person name="Nagy L.G."/>
            <person name="Floudas D."/>
            <person name="Copeland A."/>
            <person name="Barry K.W."/>
            <person name="Cichocki N."/>
            <person name="Veneault-Fourrey C."/>
            <person name="LaButti K."/>
            <person name="Lindquist E.A."/>
            <person name="Lipzen A."/>
            <person name="Lundell T."/>
            <person name="Morin E."/>
            <person name="Murat C."/>
            <person name="Riley R."/>
            <person name="Ohm R."/>
            <person name="Sun H."/>
            <person name="Tunlid A."/>
            <person name="Henrissat B."/>
            <person name="Grigoriev I.V."/>
            <person name="Hibbett D.S."/>
            <person name="Martin F."/>
        </authorList>
    </citation>
    <scope>NUCLEOTIDE SEQUENCE [LARGE SCALE GENOMIC DNA]</scope>
    <source>
        <strain evidence="3">FD-334 SS-4</strain>
    </source>
</reference>
<proteinExistence type="predicted"/>
<protein>
    <submittedName>
        <fullName evidence="2">Uncharacterized protein</fullName>
    </submittedName>
</protein>
<keyword evidence="3" id="KW-1185">Reference proteome</keyword>
<accession>A0A0D2QBM1</accession>
<feature type="region of interest" description="Disordered" evidence="1">
    <location>
        <begin position="1"/>
        <end position="61"/>
    </location>
</feature>
<sequence length="247" mass="26524">MRAPTHSPLLPRNARPGGRGVRLWRTPMGRARQPVRSDARLASPATHTRAGACARAPGDTRPGQVPARGLCALRLRLHLACICPCRIIRAFSGGAPATHATRNARLGPNARPGHWYRACVGARGAIYTRGRDGSRTWRARRAGASGREARVGERASPRDVASRRSARIPSGARTAAPRPPREVTPVDSGVASHRVGTRSGGRGSARLRRPALQCTRRVRGGCLLPACRRGSMPVRPCGRVFILARLP</sequence>
<evidence type="ECO:0000313" key="2">
    <source>
        <dbReference type="EMBL" id="KJA29040.1"/>
    </source>
</evidence>
<dbReference type="AlphaFoldDB" id="A0A0D2QBM1"/>